<dbReference type="PIRSF" id="PIRSF032285">
    <property type="entry name" value="UCP032285"/>
    <property type="match status" value="1"/>
</dbReference>
<name>A0ABZ3EG95_9STAP</name>
<organism evidence="1 2">
    <name type="scientific">Staphylococcus hsinchuensis</name>
    <dbReference type="NCBI Taxonomy" id="3051183"/>
    <lineage>
        <taxon>Bacteria</taxon>
        <taxon>Bacillati</taxon>
        <taxon>Bacillota</taxon>
        <taxon>Bacilli</taxon>
        <taxon>Bacillales</taxon>
        <taxon>Staphylococcaceae</taxon>
        <taxon>Staphylococcus</taxon>
    </lineage>
</organism>
<proteinExistence type="predicted"/>
<dbReference type="EMBL" id="CP128355">
    <property type="protein sequence ID" value="XAF71588.1"/>
    <property type="molecule type" value="Genomic_DNA"/>
</dbReference>
<reference evidence="1 2" key="1">
    <citation type="journal article" date="2024" name="Pathogens">
        <title>Staphylococcus hsinchuensis sp. nov., Isolated from Soymilk.</title>
        <authorList>
            <person name="Wang Y.T."/>
            <person name="Lin Y.C."/>
            <person name="Hsieh Y.H."/>
            <person name="Lin Y.T."/>
            <person name="Hamada M."/>
            <person name="Chen C.C."/>
            <person name="Liou J.S."/>
            <person name="Lee A.Y."/>
            <person name="Zhang W.L."/>
            <person name="Chen Y.T."/>
            <person name="Huang C.H."/>
        </authorList>
    </citation>
    <scope>NUCLEOTIDE SEQUENCE [LARGE SCALE GENOMIC DNA]</scope>
    <source>
        <strain evidence="1 2">H164</strain>
    </source>
</reference>
<gene>
    <name evidence="1" type="ORF">QQM35_09415</name>
</gene>
<accession>A0ABZ3EG95</accession>
<dbReference type="Proteomes" id="UP001436297">
    <property type="component" value="Chromosome"/>
</dbReference>
<dbReference type="Pfam" id="PF08877">
    <property type="entry name" value="MepB-like"/>
    <property type="match status" value="1"/>
</dbReference>
<sequence>MEIDSIDSPTKERYNVEYEAFQFSVQNTTFKSRLAKQTPKKKGYFVAIWHKNKDNVNIPFHFEIMQDFLVINILDKNYKGQFIFPKELLRHKGLITSNKHKGKMAFRVYPSWETNLNKTASQTQKWQLQYFIDMSEEMDFIKMKNLYFNKF</sequence>
<keyword evidence="2" id="KW-1185">Reference proteome</keyword>
<dbReference type="Gene3D" id="3.40.1350.140">
    <property type="entry name" value="MepB-like"/>
    <property type="match status" value="1"/>
</dbReference>
<dbReference type="InterPro" id="IPR011235">
    <property type="entry name" value="MepB-like"/>
</dbReference>
<evidence type="ECO:0000313" key="1">
    <source>
        <dbReference type="EMBL" id="XAF71588.1"/>
    </source>
</evidence>
<dbReference type="InterPro" id="IPR038231">
    <property type="entry name" value="MepB-like_sf"/>
</dbReference>
<evidence type="ECO:0000313" key="2">
    <source>
        <dbReference type="Proteomes" id="UP001436297"/>
    </source>
</evidence>
<protein>
    <submittedName>
        <fullName evidence="1">MepB family protein</fullName>
    </submittedName>
</protein>